<evidence type="ECO:0000259" key="4">
    <source>
        <dbReference type="Pfam" id="PF01425"/>
    </source>
</evidence>
<protein>
    <recommendedName>
        <fullName evidence="3">Indoleacetamide hydrolase</fullName>
    </recommendedName>
</protein>
<dbReference type="PANTHER" id="PTHR11895:SF151">
    <property type="entry name" value="GLUTAMYL-TRNA(GLN) AMIDOTRANSFERASE SUBUNIT A"/>
    <property type="match status" value="1"/>
</dbReference>
<dbReference type="SMR" id="A0ABD6HHJ4"/>
<dbReference type="PROSITE" id="PS00571">
    <property type="entry name" value="AMIDASES"/>
    <property type="match status" value="1"/>
</dbReference>
<dbReference type="EMBL" id="MBFA02000035">
    <property type="protein sequence ID" value="MUP13367.1"/>
    <property type="molecule type" value="Genomic_DNA"/>
</dbReference>
<dbReference type="Proteomes" id="UP000179536">
    <property type="component" value="Unassembled WGS sequence"/>
</dbReference>
<gene>
    <name evidence="6" type="primary">iaaH</name>
    <name evidence="6" type="ORF">BBK91_026420</name>
    <name evidence="5" type="ORF">BBL17_028235</name>
</gene>
<evidence type="ECO:0000313" key="8">
    <source>
        <dbReference type="Proteomes" id="UP000179536"/>
    </source>
</evidence>
<keyword evidence="6" id="KW-0378">Hydrolase</keyword>
<dbReference type="Gene3D" id="3.90.1300.10">
    <property type="entry name" value="Amidase signature (AS) domain"/>
    <property type="match status" value="1"/>
</dbReference>
<evidence type="ECO:0000313" key="7">
    <source>
        <dbReference type="Proteomes" id="UP000179454"/>
    </source>
</evidence>
<organism evidence="6 8">
    <name type="scientific">Agrobacterium vitis</name>
    <name type="common">Rhizobium vitis</name>
    <dbReference type="NCBI Taxonomy" id="373"/>
    <lineage>
        <taxon>Bacteria</taxon>
        <taxon>Pseudomonadati</taxon>
        <taxon>Pseudomonadota</taxon>
        <taxon>Alphaproteobacteria</taxon>
        <taxon>Hyphomicrobiales</taxon>
        <taxon>Rhizobiaceae</taxon>
        <taxon>Rhizobium/Agrobacterium group</taxon>
        <taxon>Agrobacterium</taxon>
    </lineage>
</organism>
<evidence type="ECO:0000313" key="5">
    <source>
        <dbReference type="EMBL" id="MUO45639.1"/>
    </source>
</evidence>
<proteinExistence type="inferred from homology"/>
<dbReference type="RefSeq" id="WP_012649066.1">
    <property type="nucleotide sequence ID" value="NZ_AP023283.1"/>
</dbReference>
<evidence type="ECO:0000256" key="2">
    <source>
        <dbReference type="ARBA" id="ARBA00009199"/>
    </source>
</evidence>
<accession>A0ABD6HHJ4</accession>
<dbReference type="AlphaFoldDB" id="A0ABD6HHJ4"/>
<reference evidence="7 8" key="1">
    <citation type="submission" date="2019-11" db="EMBL/GenBank/DDBJ databases">
        <title>Whole-genome sequencing of Allorhizobium vitis.</title>
        <authorList>
            <person name="Gan H.M."/>
            <person name="Savka M.A."/>
        </authorList>
    </citation>
    <scope>NUCLEOTIDE SEQUENCE [LARGE SCALE GENOMIC DNA]</scope>
    <source>
        <strain evidence="6 8">RF2/1</strain>
        <strain evidence="5 7">T1/7</strain>
    </source>
</reference>
<feature type="domain" description="Amidase" evidence="4">
    <location>
        <begin position="23"/>
        <end position="446"/>
    </location>
</feature>
<dbReference type="PANTHER" id="PTHR11895">
    <property type="entry name" value="TRANSAMIDASE"/>
    <property type="match status" value="1"/>
</dbReference>
<sequence length="462" mass="49810">MVEISSISQTLRALRRKQYSCRDLVESLVSRSESATHLNAFAATDWLHLRNEADRVDRNGSGGVGLMGIPLCFKANIATGIFPTSAGTQGLLRHKPAIPAKIVERLHSAGALIGASGNMHELSFGITNDNKTFGPARNPWNQALISGGSSGGVAVSVAANLMLGGIGTDTGASVRLPAALCGVVGFRPTFGNYPTDGIVPVSPSRDTPGLIVRSVEDAVLLDRIIRNKCPTQNMSLKGLRLGLPRSHFFDNLEPHVAAASERAIRRLATNQMTFVEADIPNVAELTRKVSLPVAIYEFPRALMAYLSFHGIGNTFDELIQNIQDPQVYDLVQSQLSKGLISESVYRRALRCYKPRLKATYENYYSSNGLDAVLFPSVPLTAKPVGLQTTLVHNGVETDTFGIFVRNLDPSSNIGLPSLSVPVSLTPDRLPVGIQIEGPFGSDDMVLAIGRAVEEMVKFGQEY</sequence>
<dbReference type="NCBIfam" id="NF005688">
    <property type="entry name" value="PRK07488.1"/>
    <property type="match status" value="1"/>
</dbReference>
<dbReference type="InterPro" id="IPR036928">
    <property type="entry name" value="AS_sf"/>
</dbReference>
<keyword evidence="7" id="KW-1185">Reference proteome</keyword>
<dbReference type="InterPro" id="IPR023631">
    <property type="entry name" value="Amidase_dom"/>
</dbReference>
<comment type="similarity">
    <text evidence="2">Belongs to the amidase family.</text>
</comment>
<dbReference type="Pfam" id="PF01425">
    <property type="entry name" value="Amidase"/>
    <property type="match status" value="1"/>
</dbReference>
<dbReference type="GO" id="GO:0016787">
    <property type="term" value="F:hydrolase activity"/>
    <property type="evidence" value="ECO:0007669"/>
    <property type="project" value="UniProtKB-KW"/>
</dbReference>
<evidence type="ECO:0000256" key="1">
    <source>
        <dbReference type="ARBA" id="ARBA00003871"/>
    </source>
</evidence>
<dbReference type="EMBL" id="MBFE02000047">
    <property type="protein sequence ID" value="MUO45639.1"/>
    <property type="molecule type" value="Genomic_DNA"/>
</dbReference>
<comment type="function">
    <text evidence="1">Hydrolyzes indole-3-acetamide (IAM) into indole-3-acetic acid (IAA).</text>
</comment>
<dbReference type="InterPro" id="IPR000120">
    <property type="entry name" value="Amidase"/>
</dbReference>
<dbReference type="Proteomes" id="UP000179454">
    <property type="component" value="Unassembled WGS sequence"/>
</dbReference>
<name>A0ABD6HHJ4_AGRVI</name>
<dbReference type="InterPro" id="IPR020556">
    <property type="entry name" value="Amidase_CS"/>
</dbReference>
<comment type="caution">
    <text evidence="6">The sequence shown here is derived from an EMBL/GenBank/DDBJ whole genome shotgun (WGS) entry which is preliminary data.</text>
</comment>
<evidence type="ECO:0000256" key="3">
    <source>
        <dbReference type="ARBA" id="ARBA00021874"/>
    </source>
</evidence>
<dbReference type="SUPFAM" id="SSF75304">
    <property type="entry name" value="Amidase signature (AS) enzymes"/>
    <property type="match status" value="1"/>
</dbReference>
<evidence type="ECO:0000313" key="6">
    <source>
        <dbReference type="EMBL" id="MUP13367.1"/>
    </source>
</evidence>